<dbReference type="AlphaFoldDB" id="A0A9W6LPN8"/>
<keyword evidence="7" id="KW-1185">Reference proteome</keyword>
<evidence type="ECO:0000256" key="2">
    <source>
        <dbReference type="ARBA" id="ARBA00023125"/>
    </source>
</evidence>
<keyword evidence="3" id="KW-0804">Transcription</keyword>
<keyword evidence="1" id="KW-0805">Transcription regulation</keyword>
<dbReference type="SMART" id="SM00419">
    <property type="entry name" value="HTH_CRP"/>
    <property type="match status" value="1"/>
</dbReference>
<protein>
    <submittedName>
        <fullName evidence="6">Crp/Fnr family transcriptional regulator</fullName>
    </submittedName>
</protein>
<dbReference type="GO" id="GO:0005829">
    <property type="term" value="C:cytosol"/>
    <property type="evidence" value="ECO:0007669"/>
    <property type="project" value="TreeGrafter"/>
</dbReference>
<keyword evidence="2" id="KW-0238">DNA-binding</keyword>
<sequence length="224" mass="25711">MDIYNKLTENTLFRGMSPEEIKDNLEEVEYRVLKYSKDETVAFRGDEIKGLYINLGGELVAEMMKASGEVKKIEDIEGNQIIASAFIFGGKNNFPVDLVCKSTCKLFFISKEELLTLISRDKRILANILDEVSNKAQFLSMKVWSSFSNKTIPEKLVNYILKNKMEERITFKPSLKEVANLFSVARPSLSRVISEFVDEGILEKIEGRNTYRIVDMDLLREKVE</sequence>
<evidence type="ECO:0000259" key="4">
    <source>
        <dbReference type="PROSITE" id="PS50042"/>
    </source>
</evidence>
<dbReference type="InterPro" id="IPR012318">
    <property type="entry name" value="HTH_CRP"/>
</dbReference>
<dbReference type="SUPFAM" id="SSF46785">
    <property type="entry name" value="Winged helix' DNA-binding domain"/>
    <property type="match status" value="1"/>
</dbReference>
<feature type="domain" description="HTH crp-type" evidence="5">
    <location>
        <begin position="150"/>
        <end position="217"/>
    </location>
</feature>
<dbReference type="InterPro" id="IPR000595">
    <property type="entry name" value="cNMP-bd_dom"/>
</dbReference>
<dbReference type="Proteomes" id="UP001144471">
    <property type="component" value="Unassembled WGS sequence"/>
</dbReference>
<feature type="domain" description="Cyclic nucleotide-binding" evidence="4">
    <location>
        <begin position="12"/>
        <end position="135"/>
    </location>
</feature>
<dbReference type="SUPFAM" id="SSF51206">
    <property type="entry name" value="cAMP-binding domain-like"/>
    <property type="match status" value="1"/>
</dbReference>
<dbReference type="InterPro" id="IPR036390">
    <property type="entry name" value="WH_DNA-bd_sf"/>
</dbReference>
<dbReference type="PANTHER" id="PTHR24567:SF58">
    <property type="entry name" value="CYCLIC AMP-BINDING REGULATORY PROTEIN"/>
    <property type="match status" value="1"/>
</dbReference>
<dbReference type="PROSITE" id="PS50042">
    <property type="entry name" value="CNMP_BINDING_3"/>
    <property type="match status" value="1"/>
</dbReference>
<name>A0A9W6LPN8_9FUSO</name>
<comment type="caution">
    <text evidence="6">The sequence shown here is derived from an EMBL/GenBank/DDBJ whole genome shotgun (WGS) entry which is preliminary data.</text>
</comment>
<dbReference type="Pfam" id="PF00027">
    <property type="entry name" value="cNMP_binding"/>
    <property type="match status" value="1"/>
</dbReference>
<dbReference type="Pfam" id="PF13545">
    <property type="entry name" value="HTH_Crp_2"/>
    <property type="match status" value="1"/>
</dbReference>
<dbReference type="GO" id="GO:0003700">
    <property type="term" value="F:DNA-binding transcription factor activity"/>
    <property type="evidence" value="ECO:0007669"/>
    <property type="project" value="TreeGrafter"/>
</dbReference>
<evidence type="ECO:0000313" key="7">
    <source>
        <dbReference type="Proteomes" id="UP001144471"/>
    </source>
</evidence>
<dbReference type="RefSeq" id="WP_281837935.1">
    <property type="nucleotide sequence ID" value="NZ_BSDY01000040.1"/>
</dbReference>
<evidence type="ECO:0000256" key="1">
    <source>
        <dbReference type="ARBA" id="ARBA00023015"/>
    </source>
</evidence>
<dbReference type="EMBL" id="BSDY01000040">
    <property type="protein sequence ID" value="GLI58234.1"/>
    <property type="molecule type" value="Genomic_DNA"/>
</dbReference>
<dbReference type="InterPro" id="IPR050397">
    <property type="entry name" value="Env_Response_Regulators"/>
</dbReference>
<dbReference type="Gene3D" id="2.60.120.10">
    <property type="entry name" value="Jelly Rolls"/>
    <property type="match status" value="1"/>
</dbReference>
<evidence type="ECO:0000259" key="5">
    <source>
        <dbReference type="PROSITE" id="PS51063"/>
    </source>
</evidence>
<organism evidence="6 7">
    <name type="scientific">Propionigenium maris DSM 9537</name>
    <dbReference type="NCBI Taxonomy" id="1123000"/>
    <lineage>
        <taxon>Bacteria</taxon>
        <taxon>Fusobacteriati</taxon>
        <taxon>Fusobacteriota</taxon>
        <taxon>Fusobacteriia</taxon>
        <taxon>Fusobacteriales</taxon>
        <taxon>Fusobacteriaceae</taxon>
        <taxon>Propionigenium</taxon>
    </lineage>
</organism>
<gene>
    <name evidence="6" type="ORF">PM10SUCC1_37480</name>
</gene>
<evidence type="ECO:0000313" key="6">
    <source>
        <dbReference type="EMBL" id="GLI58234.1"/>
    </source>
</evidence>
<evidence type="ECO:0000256" key="3">
    <source>
        <dbReference type="ARBA" id="ARBA00023163"/>
    </source>
</evidence>
<dbReference type="InterPro" id="IPR014710">
    <property type="entry name" value="RmlC-like_jellyroll"/>
</dbReference>
<dbReference type="PANTHER" id="PTHR24567">
    <property type="entry name" value="CRP FAMILY TRANSCRIPTIONAL REGULATORY PROTEIN"/>
    <property type="match status" value="1"/>
</dbReference>
<dbReference type="CDD" id="cd00038">
    <property type="entry name" value="CAP_ED"/>
    <property type="match status" value="1"/>
</dbReference>
<reference evidence="6" key="1">
    <citation type="submission" date="2022-12" db="EMBL/GenBank/DDBJ databases">
        <title>Reference genome sequencing for broad-spectrum identification of bacterial and archaeal isolates by mass spectrometry.</title>
        <authorList>
            <person name="Sekiguchi Y."/>
            <person name="Tourlousse D.M."/>
        </authorList>
    </citation>
    <scope>NUCLEOTIDE SEQUENCE</scope>
    <source>
        <strain evidence="6">10succ1</strain>
    </source>
</reference>
<dbReference type="PROSITE" id="PS51063">
    <property type="entry name" value="HTH_CRP_2"/>
    <property type="match status" value="1"/>
</dbReference>
<dbReference type="InterPro" id="IPR018490">
    <property type="entry name" value="cNMP-bd_dom_sf"/>
</dbReference>
<proteinExistence type="predicted"/>
<accession>A0A9W6LPN8</accession>
<dbReference type="GO" id="GO:0003677">
    <property type="term" value="F:DNA binding"/>
    <property type="evidence" value="ECO:0007669"/>
    <property type="project" value="UniProtKB-KW"/>
</dbReference>